<feature type="domain" description="DUF2382" evidence="3">
    <location>
        <begin position="201"/>
        <end position="309"/>
    </location>
</feature>
<feature type="domain" description="PRC-barrel" evidence="2">
    <location>
        <begin position="55"/>
        <end position="122"/>
    </location>
</feature>
<organism evidence="4 5">
    <name type="scientific">Amycolatopsis oliviviridis</name>
    <dbReference type="NCBI Taxonomy" id="1471590"/>
    <lineage>
        <taxon>Bacteria</taxon>
        <taxon>Bacillati</taxon>
        <taxon>Actinomycetota</taxon>
        <taxon>Actinomycetes</taxon>
        <taxon>Pseudonocardiales</taxon>
        <taxon>Pseudonocardiaceae</taxon>
        <taxon>Amycolatopsis</taxon>
    </lineage>
</organism>
<dbReference type="Proteomes" id="UP000635387">
    <property type="component" value="Unassembled WGS sequence"/>
</dbReference>
<feature type="compositionally biased region" description="Basic and acidic residues" evidence="1">
    <location>
        <begin position="193"/>
        <end position="204"/>
    </location>
</feature>
<dbReference type="InterPro" id="IPR027275">
    <property type="entry name" value="PRC-brl_dom"/>
</dbReference>
<dbReference type="Gene3D" id="3.90.50.10">
    <property type="entry name" value="Photosynthetic Reaction Center, subunit H, domain 2"/>
    <property type="match status" value="1"/>
</dbReference>
<reference evidence="5" key="1">
    <citation type="journal article" date="2019" name="Int. J. Syst. Evol. Microbiol.">
        <title>The Global Catalogue of Microorganisms (GCM) 10K type strain sequencing project: providing services to taxonomists for standard genome sequencing and annotation.</title>
        <authorList>
            <consortium name="The Broad Institute Genomics Platform"/>
            <consortium name="The Broad Institute Genome Sequencing Center for Infectious Disease"/>
            <person name="Wu L."/>
            <person name="Ma J."/>
        </authorList>
    </citation>
    <scope>NUCLEOTIDE SEQUENCE [LARGE SCALE GENOMIC DNA]</scope>
    <source>
        <strain evidence="5">CGMCC 4.7683</strain>
    </source>
</reference>
<dbReference type="PANTHER" id="PTHR38463:SF1">
    <property type="entry name" value="STRESS RESPONSE PROTEIN YSNF"/>
    <property type="match status" value="1"/>
</dbReference>
<dbReference type="NCBIfam" id="TIGR02271">
    <property type="entry name" value="YsnF/AvaK domain"/>
    <property type="match status" value="1"/>
</dbReference>
<evidence type="ECO:0000259" key="2">
    <source>
        <dbReference type="Pfam" id="PF05239"/>
    </source>
</evidence>
<sequence>MPILTRERGLKPALSGVTHRYTTSVAMITGPVDGGLLTSIFREEPGPMAKTMQPQELIDSAVVDPTGHKLGKVGTVYLADATHQPEWITVKTGLFGSKESFVPLSGAHADQDGVHVRVDKDAVSEAPRIEADGHLSQEESARLYQHYGLPMPRTSPDGRMDDRAQGRGTQGQGTGRGDTGRGKAGMDAAAGKSDQDAEHTMTRSEERLKVGTEQVETGHVRLRKYVVTEEQQITVPVSHEEVRIEREPIADASGGRAEIAEDEQEVVLHAEKPVVDKETVAVERARLKTETVTEDQTISGKVRKEQFEVTDDEGKHRKS</sequence>
<gene>
    <name evidence="4" type="ORF">GCM10017790_69820</name>
</gene>
<accession>A0ABQ3M637</accession>
<dbReference type="EMBL" id="BNAY01000010">
    <property type="protein sequence ID" value="GHH32545.1"/>
    <property type="molecule type" value="Genomic_DNA"/>
</dbReference>
<proteinExistence type="predicted"/>
<keyword evidence="5" id="KW-1185">Reference proteome</keyword>
<dbReference type="InterPro" id="IPR019060">
    <property type="entry name" value="DUF2382"/>
</dbReference>
<dbReference type="Pfam" id="PF09557">
    <property type="entry name" value="DUF2382"/>
    <property type="match status" value="1"/>
</dbReference>
<comment type="caution">
    <text evidence="4">The sequence shown here is derived from an EMBL/GenBank/DDBJ whole genome shotgun (WGS) entry which is preliminary data.</text>
</comment>
<dbReference type="Pfam" id="PF05239">
    <property type="entry name" value="PRC"/>
    <property type="match status" value="1"/>
</dbReference>
<feature type="region of interest" description="Disordered" evidence="1">
    <location>
        <begin position="149"/>
        <end position="204"/>
    </location>
</feature>
<name>A0ABQ3M637_9PSEU</name>
<feature type="compositionally biased region" description="Basic and acidic residues" evidence="1">
    <location>
        <begin position="302"/>
        <end position="319"/>
    </location>
</feature>
<dbReference type="InterPro" id="IPR011033">
    <property type="entry name" value="PRC_barrel-like_sf"/>
</dbReference>
<protein>
    <recommendedName>
        <fullName evidence="6">DUF2382 domain-containing protein</fullName>
    </recommendedName>
</protein>
<feature type="compositionally biased region" description="Basic and acidic residues" evidence="1">
    <location>
        <begin position="156"/>
        <end position="165"/>
    </location>
</feature>
<evidence type="ECO:0008006" key="6">
    <source>
        <dbReference type="Google" id="ProtNLM"/>
    </source>
</evidence>
<feature type="compositionally biased region" description="Gly residues" evidence="1">
    <location>
        <begin position="168"/>
        <end position="177"/>
    </location>
</feature>
<evidence type="ECO:0000313" key="4">
    <source>
        <dbReference type="EMBL" id="GHH32545.1"/>
    </source>
</evidence>
<evidence type="ECO:0000313" key="5">
    <source>
        <dbReference type="Proteomes" id="UP000635387"/>
    </source>
</evidence>
<evidence type="ECO:0000256" key="1">
    <source>
        <dbReference type="SAM" id="MobiDB-lite"/>
    </source>
</evidence>
<feature type="region of interest" description="Disordered" evidence="1">
    <location>
        <begin position="293"/>
        <end position="319"/>
    </location>
</feature>
<dbReference type="PANTHER" id="PTHR38463">
    <property type="entry name" value="STRESS RESPONSE PROTEIN YSNF"/>
    <property type="match status" value="1"/>
</dbReference>
<dbReference type="SUPFAM" id="SSF50346">
    <property type="entry name" value="PRC-barrel domain"/>
    <property type="match status" value="1"/>
</dbReference>
<evidence type="ECO:0000259" key="3">
    <source>
        <dbReference type="Pfam" id="PF09557"/>
    </source>
</evidence>
<dbReference type="InterPro" id="IPR052967">
    <property type="entry name" value="Stress_Response_Assoc"/>
</dbReference>
<dbReference type="InterPro" id="IPR014747">
    <property type="entry name" value="Bac_photo_RC_H_C"/>
</dbReference>